<organism evidence="1 2">
    <name type="scientific">Propionibacterium phage P9.1</name>
    <dbReference type="NCBI Taxonomy" id="1229782"/>
    <lineage>
        <taxon>Viruses</taxon>
        <taxon>Duplodnaviria</taxon>
        <taxon>Heunggongvirae</taxon>
        <taxon>Uroviricota</taxon>
        <taxon>Caudoviricetes</taxon>
        <taxon>Pahexavirus</taxon>
        <taxon>Pahexavirus P91</taxon>
    </lineage>
</organism>
<dbReference type="RefSeq" id="YP_006906055.1">
    <property type="nucleotide sequence ID" value="NC_018834.1"/>
</dbReference>
<dbReference type="GeneID" id="13826518"/>
<protein>
    <submittedName>
        <fullName evidence="1">Uncharacterized protein</fullName>
    </submittedName>
</protein>
<evidence type="ECO:0000313" key="1">
    <source>
        <dbReference type="EMBL" id="AFT97485.1"/>
    </source>
</evidence>
<dbReference type="OrthoDB" id="9127at10239"/>
<name>K4HMW0_9CAUD</name>
<evidence type="ECO:0000313" key="2">
    <source>
        <dbReference type="Proteomes" id="UP000008052"/>
    </source>
</evidence>
<dbReference type="KEGG" id="vg:13826518"/>
<reference evidence="1 2" key="1">
    <citation type="journal article" date="2012" name="MBio">
        <title>Propionibacterium acnes Bacteriophages Display Limited Genetic Diversity and Broad Killing Activity against Bacterial Skin Isolates.</title>
        <authorList>
            <person name="Marinelli L.J."/>
            <person name="Fitz-Gibbon S."/>
            <person name="Hayes C."/>
            <person name="Bowman C."/>
            <person name="Inkeles M."/>
            <person name="Loncaric A."/>
            <person name="Russell D.A."/>
            <person name="Jacobs-Sera D."/>
            <person name="Cokus S."/>
            <person name="Pellegrini M."/>
            <person name="Kim J."/>
            <person name="Miller J.F."/>
            <person name="Hatfull G.F."/>
            <person name="Modlin R.L."/>
        </authorList>
    </citation>
    <scope>NUCLEOTIDE SEQUENCE [LARGE SCALE GENOMIC DNA]</scope>
</reference>
<accession>K4HMW0</accession>
<dbReference type="Proteomes" id="UP000008052">
    <property type="component" value="Segment"/>
</dbReference>
<dbReference type="InterPro" id="IPR055612">
    <property type="entry name" value="DUF7188"/>
</dbReference>
<gene>
    <name evidence="1" type="primary">29</name>
    <name evidence="1" type="ORF">P91_29</name>
</gene>
<keyword evidence="2" id="KW-1185">Reference proteome</keyword>
<dbReference type="EMBL" id="JX262215">
    <property type="protein sequence ID" value="AFT97485.1"/>
    <property type="molecule type" value="Genomic_DNA"/>
</dbReference>
<sequence>MPTMETCPIPDRRDRTAASRQHARLQIIAEKWEDGDDPYEIIREYGATYDGMKSMIRSNPDVHIPDIMRKQMHKVARTVYPKGKKSQNKSNWEQYEKEYYTHETLFLNQYNTPALEILDRLDVSWAMWNQIIEENNLTRLQNETYNACRWHYLKQQHPDWTDQQITQARRASESSFNDFMQDDRPAL</sequence>
<dbReference type="Pfam" id="PF23817">
    <property type="entry name" value="DUF7188"/>
    <property type="match status" value="1"/>
</dbReference>
<proteinExistence type="predicted"/>